<keyword evidence="2" id="KW-0378">Hydrolase</keyword>
<protein>
    <submittedName>
        <fullName evidence="2">ATP-dependent DNA helicase chl1</fullName>
    </submittedName>
</protein>
<dbReference type="CDD" id="cd00063">
    <property type="entry name" value="FN3"/>
    <property type="match status" value="1"/>
</dbReference>
<accession>A0A9X0CYA7</accession>
<organism evidence="2 3">
    <name type="scientific">Desmophyllum pertusum</name>
    <dbReference type="NCBI Taxonomy" id="174260"/>
    <lineage>
        <taxon>Eukaryota</taxon>
        <taxon>Metazoa</taxon>
        <taxon>Cnidaria</taxon>
        <taxon>Anthozoa</taxon>
        <taxon>Hexacorallia</taxon>
        <taxon>Scleractinia</taxon>
        <taxon>Caryophylliina</taxon>
        <taxon>Caryophylliidae</taxon>
        <taxon>Desmophyllum</taxon>
    </lineage>
</organism>
<reference evidence="2" key="1">
    <citation type="submission" date="2023-01" db="EMBL/GenBank/DDBJ databases">
        <title>Genome assembly of the deep-sea coral Lophelia pertusa.</title>
        <authorList>
            <person name="Herrera S."/>
            <person name="Cordes E."/>
        </authorList>
    </citation>
    <scope>NUCLEOTIDE SEQUENCE</scope>
    <source>
        <strain evidence="2">USNM1676648</strain>
        <tissue evidence="2">Polyp</tissue>
    </source>
</reference>
<gene>
    <name evidence="2" type="primary">CHL1_3</name>
    <name evidence="2" type="ORF">OS493_025803</name>
</gene>
<dbReference type="OrthoDB" id="6244967at2759"/>
<evidence type="ECO:0000313" key="3">
    <source>
        <dbReference type="Proteomes" id="UP001163046"/>
    </source>
</evidence>
<dbReference type="InterPro" id="IPR013783">
    <property type="entry name" value="Ig-like_fold"/>
</dbReference>
<evidence type="ECO:0000313" key="2">
    <source>
        <dbReference type="EMBL" id="KAJ7377909.1"/>
    </source>
</evidence>
<dbReference type="AlphaFoldDB" id="A0A9X0CYA7"/>
<proteinExistence type="predicted"/>
<feature type="compositionally biased region" description="Basic and acidic residues" evidence="1">
    <location>
        <begin position="70"/>
        <end position="90"/>
    </location>
</feature>
<dbReference type="EMBL" id="MU826371">
    <property type="protein sequence ID" value="KAJ7377909.1"/>
    <property type="molecule type" value="Genomic_DNA"/>
</dbReference>
<dbReference type="SUPFAM" id="SSF49265">
    <property type="entry name" value="Fibronectin type III"/>
    <property type="match status" value="1"/>
</dbReference>
<dbReference type="InterPro" id="IPR036116">
    <property type="entry name" value="FN3_sf"/>
</dbReference>
<keyword evidence="2" id="KW-0347">Helicase</keyword>
<dbReference type="Proteomes" id="UP001163046">
    <property type="component" value="Unassembled WGS sequence"/>
</dbReference>
<dbReference type="Gene3D" id="2.60.40.10">
    <property type="entry name" value="Immunoglobulins"/>
    <property type="match status" value="1"/>
</dbReference>
<dbReference type="GO" id="GO:0004386">
    <property type="term" value="F:helicase activity"/>
    <property type="evidence" value="ECO:0007669"/>
    <property type="project" value="UniProtKB-KW"/>
</dbReference>
<dbReference type="InterPro" id="IPR003961">
    <property type="entry name" value="FN3_dom"/>
</dbReference>
<keyword evidence="2" id="KW-0547">Nucleotide-binding</keyword>
<comment type="caution">
    <text evidence="2">The sequence shown here is derived from an EMBL/GenBank/DDBJ whole genome shotgun (WGS) entry which is preliminary data.</text>
</comment>
<keyword evidence="2" id="KW-0067">ATP-binding</keyword>
<evidence type="ECO:0000256" key="1">
    <source>
        <dbReference type="SAM" id="MobiDB-lite"/>
    </source>
</evidence>
<keyword evidence="3" id="KW-1185">Reference proteome</keyword>
<sequence>MHFLVEQESDHEPNVFKLIYNVTNPNATSVQLNLTGWAVLRFRVRAVNSLGPSRPSLPTEAGRCRTSQGKPDKFPDNFRGVPKEGRRTRQ</sequence>
<feature type="region of interest" description="Disordered" evidence="1">
    <location>
        <begin position="50"/>
        <end position="90"/>
    </location>
</feature>
<name>A0A9X0CYA7_9CNID</name>